<reference evidence="2 3" key="1">
    <citation type="submission" date="2020-08" db="EMBL/GenBank/DDBJ databases">
        <title>Sequencing the genomes of 1000 actinobacteria strains.</title>
        <authorList>
            <person name="Klenk H.-P."/>
        </authorList>
    </citation>
    <scope>NUCLEOTIDE SEQUENCE [LARGE SCALE GENOMIC DNA]</scope>
    <source>
        <strain evidence="2 3">DSM 43768</strain>
    </source>
</reference>
<evidence type="ECO:0000256" key="1">
    <source>
        <dbReference type="SAM" id="Phobius"/>
    </source>
</evidence>
<feature type="transmembrane region" description="Helical" evidence="1">
    <location>
        <begin position="53"/>
        <end position="78"/>
    </location>
</feature>
<keyword evidence="1" id="KW-0812">Transmembrane</keyword>
<evidence type="ECO:0000313" key="3">
    <source>
        <dbReference type="Proteomes" id="UP000565579"/>
    </source>
</evidence>
<protein>
    <submittedName>
        <fullName evidence="2">Uncharacterized protein</fullName>
    </submittedName>
</protein>
<organism evidence="2 3">
    <name type="scientific">Nonomuraea rubra</name>
    <dbReference type="NCBI Taxonomy" id="46180"/>
    <lineage>
        <taxon>Bacteria</taxon>
        <taxon>Bacillati</taxon>
        <taxon>Actinomycetota</taxon>
        <taxon>Actinomycetes</taxon>
        <taxon>Streptosporangiales</taxon>
        <taxon>Streptosporangiaceae</taxon>
        <taxon>Nonomuraea</taxon>
    </lineage>
</organism>
<feature type="transmembrane region" description="Helical" evidence="1">
    <location>
        <begin position="195"/>
        <end position="215"/>
    </location>
</feature>
<dbReference type="AlphaFoldDB" id="A0A7X0P6H9"/>
<gene>
    <name evidence="2" type="ORF">HD593_010744</name>
</gene>
<feature type="transmembrane region" description="Helical" evidence="1">
    <location>
        <begin position="98"/>
        <end position="116"/>
    </location>
</feature>
<name>A0A7X0P6H9_9ACTN</name>
<feature type="transmembrane region" description="Helical" evidence="1">
    <location>
        <begin position="258"/>
        <end position="282"/>
    </location>
</feature>
<proteinExistence type="predicted"/>
<dbReference type="Proteomes" id="UP000565579">
    <property type="component" value="Unassembled WGS sequence"/>
</dbReference>
<sequence>MPSPYSLPLHALRLAGKCALPLILWFSAGELARWVVLYIATEISHGSWWQARLVATLVLVTMVILISMTVVTGMFLSLREVLWETQARRRDGQEDEKFWVSLNRVAPAFAVIYLAWELYYRDASDFLSMDRFHNLDDNFYTPILNNIANGTDEKATYGLGLVGLDWRVSLGAMVVTFGLRMLFSRLVERGSGKFAGVAAAFAEFSFVFCGLNAIFTFTQLRGDWTEHRAVVSSATEAWKHAQETVPGWKAFWDWVGSVWPHLIDALAVPLTWLAIAVLVFGASVDDARRALRGTRLERGMDKLEESHDITQRAVDRVVGGWRDRWVPVANAFRITFRGGMALFGFMCLLYVGIHIGVEYLDRGVRTLIGSDVAFMWLVVSKPVVFIGNLLTTCLSYCVLAAAFDIAATRARLRGEDITA</sequence>
<dbReference type="RefSeq" id="WP_185110448.1">
    <property type="nucleotide sequence ID" value="NZ_JACHMI010000001.1"/>
</dbReference>
<evidence type="ECO:0000313" key="2">
    <source>
        <dbReference type="EMBL" id="MBB6555949.1"/>
    </source>
</evidence>
<dbReference type="EMBL" id="JACHMI010000001">
    <property type="protein sequence ID" value="MBB6555949.1"/>
    <property type="molecule type" value="Genomic_DNA"/>
</dbReference>
<accession>A0A7X0P6H9</accession>
<keyword evidence="3" id="KW-1185">Reference proteome</keyword>
<feature type="transmembrane region" description="Helical" evidence="1">
    <location>
        <begin position="166"/>
        <end position="183"/>
    </location>
</feature>
<comment type="caution">
    <text evidence="2">The sequence shown here is derived from an EMBL/GenBank/DDBJ whole genome shotgun (WGS) entry which is preliminary data.</text>
</comment>
<keyword evidence="1" id="KW-1133">Transmembrane helix</keyword>
<keyword evidence="1" id="KW-0472">Membrane</keyword>
<feature type="transmembrane region" description="Helical" evidence="1">
    <location>
        <begin position="373"/>
        <end position="403"/>
    </location>
</feature>
<feature type="transmembrane region" description="Helical" evidence="1">
    <location>
        <begin position="334"/>
        <end position="353"/>
    </location>
</feature>